<name>A0A916Y8I1_9MICO</name>
<feature type="transmembrane region" description="Helical" evidence="5">
    <location>
        <begin position="20"/>
        <end position="42"/>
    </location>
</feature>
<feature type="transmembrane region" description="Helical" evidence="5">
    <location>
        <begin position="366"/>
        <end position="384"/>
    </location>
</feature>
<feature type="domain" description="Major facilitator superfamily (MFS) profile" evidence="6">
    <location>
        <begin position="20"/>
        <end position="458"/>
    </location>
</feature>
<dbReference type="GO" id="GO:0005886">
    <property type="term" value="C:plasma membrane"/>
    <property type="evidence" value="ECO:0007669"/>
    <property type="project" value="UniProtKB-SubCell"/>
</dbReference>
<dbReference type="Proteomes" id="UP000633205">
    <property type="component" value="Unassembled WGS sequence"/>
</dbReference>
<feature type="transmembrane region" description="Helical" evidence="5">
    <location>
        <begin position="432"/>
        <end position="452"/>
    </location>
</feature>
<dbReference type="InterPro" id="IPR011701">
    <property type="entry name" value="MFS"/>
</dbReference>
<comment type="subcellular location">
    <subcellularLocation>
        <location evidence="1">Cell membrane</location>
        <topology evidence="1">Multi-pass membrane protein</topology>
    </subcellularLocation>
</comment>
<sequence length="460" mass="47502">MTADASDRRDQLWTPRTRPFIASVLALMTFIAFESFAVTTILPVAVADLADTGWYSFAYAATMTTTLFGMVIGGNWADRSGPRRPLVVGGTLFLLGLLLNVVPVDITVFVCGRLLQGAGGGIDSVILYVLIARHIPDASRPRMFGLLTTAWLVPSLAGPVVAGLLTELTNWRVIFGIVLVGSAASLLSLLRATRGARDASTVASRTSGRRAWTHIVGRNGALAVLASGLLIVLHLSAQVNAPSSAAVVVCASFALVVTARHILPAGTLLLRGAPQQLIVLRASLGAGVTTANLYLTLYLQSERGFPPASAGLVIAVAAGGWALGAWCQGRFPSTHVSHRRLIVCATFLVAVGPAGVLTYTATALPLWIVVVACVVMGTGMGIAYPRVSSATLALASPDERGAYSSALQTGESMGIGVVTALAAAVLVGGGTFTTIFAILTGLACATILVACVSGDADERP</sequence>
<dbReference type="PRINTS" id="PR01036">
    <property type="entry name" value="TCRTETB"/>
</dbReference>
<reference evidence="7" key="2">
    <citation type="submission" date="2020-09" db="EMBL/GenBank/DDBJ databases">
        <authorList>
            <person name="Sun Q."/>
            <person name="Zhou Y."/>
        </authorList>
    </citation>
    <scope>NUCLEOTIDE SEQUENCE</scope>
    <source>
        <strain evidence="7">CGMCC 1.15152</strain>
    </source>
</reference>
<feature type="transmembrane region" description="Helical" evidence="5">
    <location>
        <begin position="171"/>
        <end position="190"/>
    </location>
</feature>
<keyword evidence="3 5" id="KW-1133">Transmembrane helix</keyword>
<organism evidence="7 8">
    <name type="scientific">Microbacterium faecale</name>
    <dbReference type="NCBI Taxonomy" id="1804630"/>
    <lineage>
        <taxon>Bacteria</taxon>
        <taxon>Bacillati</taxon>
        <taxon>Actinomycetota</taxon>
        <taxon>Actinomycetes</taxon>
        <taxon>Micrococcales</taxon>
        <taxon>Microbacteriaceae</taxon>
        <taxon>Microbacterium</taxon>
    </lineage>
</organism>
<feature type="transmembrane region" description="Helical" evidence="5">
    <location>
        <begin position="405"/>
        <end position="426"/>
    </location>
</feature>
<keyword evidence="4 5" id="KW-0472">Membrane</keyword>
<evidence type="ECO:0000259" key="6">
    <source>
        <dbReference type="PROSITE" id="PS50850"/>
    </source>
</evidence>
<dbReference type="Gene3D" id="1.20.1250.20">
    <property type="entry name" value="MFS general substrate transporter like domains"/>
    <property type="match status" value="2"/>
</dbReference>
<dbReference type="PANTHER" id="PTHR23501:SF154">
    <property type="entry name" value="MULTIDRUG-EFFLUX TRANSPORTER RV1634-RELATED"/>
    <property type="match status" value="1"/>
</dbReference>
<dbReference type="Pfam" id="PF07690">
    <property type="entry name" value="MFS_1"/>
    <property type="match status" value="1"/>
</dbReference>
<dbReference type="AlphaFoldDB" id="A0A916Y8I1"/>
<dbReference type="SUPFAM" id="SSF103473">
    <property type="entry name" value="MFS general substrate transporter"/>
    <property type="match status" value="1"/>
</dbReference>
<dbReference type="InterPro" id="IPR020846">
    <property type="entry name" value="MFS_dom"/>
</dbReference>
<feature type="transmembrane region" description="Helical" evidence="5">
    <location>
        <begin position="85"/>
        <end position="102"/>
    </location>
</feature>
<dbReference type="PANTHER" id="PTHR23501">
    <property type="entry name" value="MAJOR FACILITATOR SUPERFAMILY"/>
    <property type="match status" value="1"/>
</dbReference>
<gene>
    <name evidence="7" type="ORF">GCM10010915_12340</name>
</gene>
<evidence type="ECO:0000256" key="2">
    <source>
        <dbReference type="ARBA" id="ARBA00022692"/>
    </source>
</evidence>
<comment type="caution">
    <text evidence="7">The sequence shown here is derived from an EMBL/GenBank/DDBJ whole genome shotgun (WGS) entry which is preliminary data.</text>
</comment>
<protein>
    <submittedName>
        <fullName evidence="7">MFS transporter</fullName>
    </submittedName>
</protein>
<evidence type="ECO:0000256" key="5">
    <source>
        <dbReference type="SAM" id="Phobius"/>
    </source>
</evidence>
<feature type="transmembrane region" description="Helical" evidence="5">
    <location>
        <begin position="143"/>
        <end position="165"/>
    </location>
</feature>
<dbReference type="PROSITE" id="PS50850">
    <property type="entry name" value="MFS"/>
    <property type="match status" value="1"/>
</dbReference>
<evidence type="ECO:0000256" key="4">
    <source>
        <dbReference type="ARBA" id="ARBA00023136"/>
    </source>
</evidence>
<proteinExistence type="predicted"/>
<keyword evidence="2 5" id="KW-0812">Transmembrane</keyword>
<keyword evidence="8" id="KW-1185">Reference proteome</keyword>
<accession>A0A916Y8I1</accession>
<dbReference type="InterPro" id="IPR036259">
    <property type="entry name" value="MFS_trans_sf"/>
</dbReference>
<feature type="transmembrane region" description="Helical" evidence="5">
    <location>
        <begin position="341"/>
        <end position="360"/>
    </location>
</feature>
<evidence type="ECO:0000313" key="7">
    <source>
        <dbReference type="EMBL" id="GGD33503.1"/>
    </source>
</evidence>
<evidence type="ECO:0000313" key="8">
    <source>
        <dbReference type="Proteomes" id="UP000633205"/>
    </source>
</evidence>
<feature type="transmembrane region" description="Helical" evidence="5">
    <location>
        <begin position="211"/>
        <end position="233"/>
    </location>
</feature>
<feature type="transmembrane region" description="Helical" evidence="5">
    <location>
        <begin position="54"/>
        <end position="73"/>
    </location>
</feature>
<dbReference type="EMBL" id="BMHO01000001">
    <property type="protein sequence ID" value="GGD33503.1"/>
    <property type="molecule type" value="Genomic_DNA"/>
</dbReference>
<dbReference type="GO" id="GO:0022857">
    <property type="term" value="F:transmembrane transporter activity"/>
    <property type="evidence" value="ECO:0007669"/>
    <property type="project" value="InterPro"/>
</dbReference>
<feature type="transmembrane region" description="Helical" evidence="5">
    <location>
        <begin position="309"/>
        <end position="329"/>
    </location>
</feature>
<reference evidence="7" key="1">
    <citation type="journal article" date="2014" name="Int. J. Syst. Evol. Microbiol.">
        <title>Complete genome sequence of Corynebacterium casei LMG S-19264T (=DSM 44701T), isolated from a smear-ripened cheese.</title>
        <authorList>
            <consortium name="US DOE Joint Genome Institute (JGI-PGF)"/>
            <person name="Walter F."/>
            <person name="Albersmeier A."/>
            <person name="Kalinowski J."/>
            <person name="Ruckert C."/>
        </authorList>
    </citation>
    <scope>NUCLEOTIDE SEQUENCE</scope>
    <source>
        <strain evidence="7">CGMCC 1.15152</strain>
    </source>
</reference>
<feature type="transmembrane region" description="Helical" evidence="5">
    <location>
        <begin position="277"/>
        <end position="297"/>
    </location>
</feature>
<evidence type="ECO:0000256" key="1">
    <source>
        <dbReference type="ARBA" id="ARBA00004651"/>
    </source>
</evidence>
<evidence type="ECO:0000256" key="3">
    <source>
        <dbReference type="ARBA" id="ARBA00022989"/>
    </source>
</evidence>
<feature type="transmembrane region" description="Helical" evidence="5">
    <location>
        <begin position="114"/>
        <end position="131"/>
    </location>
</feature>
<feature type="transmembrane region" description="Helical" evidence="5">
    <location>
        <begin position="245"/>
        <end position="270"/>
    </location>
</feature>